<dbReference type="Proteomes" id="UP000063234">
    <property type="component" value="Chromosome"/>
</dbReference>
<evidence type="ECO:0000256" key="1">
    <source>
        <dbReference type="ARBA" id="ARBA00004442"/>
    </source>
</evidence>
<dbReference type="GO" id="GO:0009279">
    <property type="term" value="C:cell outer membrane"/>
    <property type="evidence" value="ECO:0007669"/>
    <property type="project" value="UniProtKB-SubCell"/>
</dbReference>
<dbReference type="KEGG" id="ttk:TST_0611"/>
<evidence type="ECO:0000256" key="2">
    <source>
        <dbReference type="ARBA" id="ARBA00023136"/>
    </source>
</evidence>
<dbReference type="InterPro" id="IPR036942">
    <property type="entry name" value="Beta-barrel_TonB_sf"/>
</dbReference>
<protein>
    <submittedName>
        <fullName evidence="4">Uncharacterized protein</fullName>
    </submittedName>
</protein>
<proteinExistence type="predicted"/>
<organism evidence="4 5">
    <name type="scientific">Thermosulfidibacter takaii (strain DSM 17441 / JCM 13301 / NBRC 103674 / ABI70S6)</name>
    <dbReference type="NCBI Taxonomy" id="1298851"/>
    <lineage>
        <taxon>Bacteria</taxon>
        <taxon>Pseudomonadati</taxon>
        <taxon>Thermosulfidibacterota</taxon>
        <taxon>Thermosulfidibacteria</taxon>
        <taxon>Thermosulfidibacterales</taxon>
        <taxon>Thermosulfidibacteraceae</taxon>
    </lineage>
</organism>
<evidence type="ECO:0000313" key="4">
    <source>
        <dbReference type="EMBL" id="BAT71417.1"/>
    </source>
</evidence>
<name>A0A0S3QSW6_THET7</name>
<dbReference type="EMBL" id="AP013035">
    <property type="protein sequence ID" value="BAT71417.1"/>
    <property type="molecule type" value="Genomic_DNA"/>
</dbReference>
<comment type="subcellular location">
    <subcellularLocation>
        <location evidence="1">Cell outer membrane</location>
    </subcellularLocation>
</comment>
<reference evidence="5" key="1">
    <citation type="journal article" date="2018" name="Science">
        <title>A primordial and reversible TCA cycle in a facultatively chemolithoautotrophic thermophile.</title>
        <authorList>
            <person name="Nunoura T."/>
            <person name="Chikaraishi Y."/>
            <person name="Izaki R."/>
            <person name="Suwa T."/>
            <person name="Sato T."/>
            <person name="Harada T."/>
            <person name="Mori K."/>
            <person name="Kato Y."/>
            <person name="Miyazaki M."/>
            <person name="Shimamura S."/>
            <person name="Yanagawa K."/>
            <person name="Shuto A."/>
            <person name="Ohkouchi N."/>
            <person name="Fujita N."/>
            <person name="Takaki Y."/>
            <person name="Atomi H."/>
            <person name="Takai K."/>
        </authorList>
    </citation>
    <scope>NUCLEOTIDE SEQUENCE [LARGE SCALE GENOMIC DNA]</scope>
    <source>
        <strain evidence="5">DSM 17441 / JCM 13301 / NBRC 103674 / ABI70S6</strain>
    </source>
</reference>
<dbReference type="Gene3D" id="2.40.170.20">
    <property type="entry name" value="TonB-dependent receptor, beta-barrel domain"/>
    <property type="match status" value="1"/>
</dbReference>
<dbReference type="AlphaFoldDB" id="A0A0S3QSW6"/>
<keyword evidence="3" id="KW-0998">Cell outer membrane</keyword>
<dbReference type="SUPFAM" id="SSF56935">
    <property type="entry name" value="Porins"/>
    <property type="match status" value="1"/>
</dbReference>
<keyword evidence="2" id="KW-0472">Membrane</keyword>
<keyword evidence="5" id="KW-1185">Reference proteome</keyword>
<evidence type="ECO:0000256" key="3">
    <source>
        <dbReference type="ARBA" id="ARBA00023237"/>
    </source>
</evidence>
<accession>A0A0S3QSW6</accession>
<evidence type="ECO:0000313" key="5">
    <source>
        <dbReference type="Proteomes" id="UP000063234"/>
    </source>
</evidence>
<gene>
    <name evidence="4" type="ORF">TST_0611</name>
</gene>
<sequence length="154" mass="18020">MAQAGSLCDKVDYDIDNFVAYAGIDVQLFENLNLFADVSYTWTKAEGDNPHFGNPWNVITDHGGTPEDPHPSYTGSYDPWFVITYTNDMDDMKDWYDLEYEIFEVSGGFQWDIFKNLSLKTVATYRNFDDKEEYLYEDNDGEMYIINTSLIWRF</sequence>
<dbReference type="STRING" id="1298851.TST_0611"/>